<dbReference type="InParanoid" id="A0A0C2XN60"/>
<evidence type="ECO:0000313" key="1">
    <source>
        <dbReference type="EMBL" id="KIL70996.1"/>
    </source>
</evidence>
<feature type="non-terminal residue" evidence="1">
    <location>
        <position position="1"/>
    </location>
</feature>
<accession>A0A0C2XN60</accession>
<reference evidence="1 2" key="1">
    <citation type="submission" date="2014-04" db="EMBL/GenBank/DDBJ databases">
        <title>Evolutionary Origins and Diversification of the Mycorrhizal Mutualists.</title>
        <authorList>
            <consortium name="DOE Joint Genome Institute"/>
            <consortium name="Mycorrhizal Genomics Consortium"/>
            <person name="Kohler A."/>
            <person name="Kuo A."/>
            <person name="Nagy L.G."/>
            <person name="Floudas D."/>
            <person name="Copeland A."/>
            <person name="Barry K.W."/>
            <person name="Cichocki N."/>
            <person name="Veneault-Fourrey C."/>
            <person name="LaButti K."/>
            <person name="Lindquist E.A."/>
            <person name="Lipzen A."/>
            <person name="Lundell T."/>
            <person name="Morin E."/>
            <person name="Murat C."/>
            <person name="Riley R."/>
            <person name="Ohm R."/>
            <person name="Sun H."/>
            <person name="Tunlid A."/>
            <person name="Henrissat B."/>
            <person name="Grigoriev I.V."/>
            <person name="Hibbett D.S."/>
            <person name="Martin F."/>
        </authorList>
    </citation>
    <scope>NUCLEOTIDE SEQUENCE [LARGE SCALE GENOMIC DNA]</scope>
    <source>
        <strain evidence="1 2">Koide BX008</strain>
    </source>
</reference>
<gene>
    <name evidence="1" type="ORF">M378DRAFT_155951</name>
</gene>
<dbReference type="HOGENOM" id="CLU_2596423_0_0_1"/>
<proteinExistence type="predicted"/>
<name>A0A0C2XN60_AMAMK</name>
<evidence type="ECO:0000313" key="2">
    <source>
        <dbReference type="Proteomes" id="UP000054549"/>
    </source>
</evidence>
<organism evidence="1 2">
    <name type="scientific">Amanita muscaria (strain Koide BX008)</name>
    <dbReference type="NCBI Taxonomy" id="946122"/>
    <lineage>
        <taxon>Eukaryota</taxon>
        <taxon>Fungi</taxon>
        <taxon>Dikarya</taxon>
        <taxon>Basidiomycota</taxon>
        <taxon>Agaricomycotina</taxon>
        <taxon>Agaricomycetes</taxon>
        <taxon>Agaricomycetidae</taxon>
        <taxon>Agaricales</taxon>
        <taxon>Pluteineae</taxon>
        <taxon>Amanitaceae</taxon>
        <taxon>Amanita</taxon>
    </lineage>
</organism>
<dbReference type="Proteomes" id="UP000054549">
    <property type="component" value="Unassembled WGS sequence"/>
</dbReference>
<keyword evidence="2" id="KW-1185">Reference proteome</keyword>
<dbReference type="AlphaFoldDB" id="A0A0C2XN60"/>
<sequence length="80" mass="9452">RLMLYYSGRYRNANVSFCKPMRMTWKVEYRQILLLKALNQTQQNLLVKMVGHPLLIYLLQARTGYLALGKTSKISLEFRV</sequence>
<dbReference type="EMBL" id="KN818223">
    <property type="protein sequence ID" value="KIL70996.1"/>
    <property type="molecule type" value="Genomic_DNA"/>
</dbReference>
<protein>
    <submittedName>
        <fullName evidence="1">Uncharacterized protein</fullName>
    </submittedName>
</protein>